<protein>
    <submittedName>
        <fullName evidence="2">Uncharacterized protein</fullName>
    </submittedName>
</protein>
<keyword evidence="1" id="KW-0812">Transmembrane</keyword>
<sequence length="171" mass="18668">MADASTAGVTGQQIIDLVGGIILLAAAYFAVMSRRADQPEYRRAYSRAVFQYTAVFLVFAYAMFVLFPGSRAWPVRTGEHLWLFFQHMETVPGRANEQLTDYYRVLLRQIGYATGAGTVVMPGPLGTIEGMVRTVGLVVYTVVFTVVSLSVQIPARITAAVHDAVGSAENQ</sequence>
<evidence type="ECO:0000313" key="3">
    <source>
        <dbReference type="Proteomes" id="UP001016761"/>
    </source>
</evidence>
<reference evidence="2 3" key="1">
    <citation type="submission" date="2020-06" db="EMBL/GenBank/DDBJ databases">
        <title>Haloterrigena sp. nov., an extremely halophilic archaeon isolated from a saline sediment.</title>
        <authorList>
            <person name="Liu B.-B."/>
        </authorList>
    </citation>
    <scope>NUCLEOTIDE SEQUENCE [LARGE SCALE GENOMIC DNA]</scope>
    <source>
        <strain evidence="2 3">SYSU A558-1</strain>
    </source>
</reference>
<dbReference type="RefSeq" id="WP_174682450.1">
    <property type="nucleotide sequence ID" value="NZ_JABUQZ010000001.1"/>
</dbReference>
<keyword evidence="1" id="KW-0472">Membrane</keyword>
<organism evidence="2 3">
    <name type="scientific">Haloterrigena gelatinilytica</name>
    <dbReference type="NCBI Taxonomy" id="2741724"/>
    <lineage>
        <taxon>Archaea</taxon>
        <taxon>Methanobacteriati</taxon>
        <taxon>Methanobacteriota</taxon>
        <taxon>Stenosarchaea group</taxon>
        <taxon>Halobacteria</taxon>
        <taxon>Halobacteriales</taxon>
        <taxon>Natrialbaceae</taxon>
        <taxon>Haloterrigena</taxon>
    </lineage>
</organism>
<keyword evidence="1" id="KW-1133">Transmembrane helix</keyword>
<dbReference type="EMBL" id="JABUQZ010000001">
    <property type="protein sequence ID" value="NUC74739.1"/>
    <property type="molecule type" value="Genomic_DNA"/>
</dbReference>
<keyword evidence="3" id="KW-1185">Reference proteome</keyword>
<feature type="transmembrane region" description="Helical" evidence="1">
    <location>
        <begin position="44"/>
        <end position="67"/>
    </location>
</feature>
<accession>A0ABX2LER2</accession>
<evidence type="ECO:0000313" key="2">
    <source>
        <dbReference type="EMBL" id="NUC74739.1"/>
    </source>
</evidence>
<gene>
    <name evidence="2" type="ORF">HTZ84_20980</name>
</gene>
<name>A0ABX2LER2_9EURY</name>
<proteinExistence type="predicted"/>
<feature type="transmembrane region" description="Helical" evidence="1">
    <location>
        <begin position="131"/>
        <end position="151"/>
    </location>
</feature>
<comment type="caution">
    <text evidence="2">The sequence shown here is derived from an EMBL/GenBank/DDBJ whole genome shotgun (WGS) entry which is preliminary data.</text>
</comment>
<feature type="transmembrane region" description="Helical" evidence="1">
    <location>
        <begin position="14"/>
        <end position="32"/>
    </location>
</feature>
<dbReference type="Proteomes" id="UP001016761">
    <property type="component" value="Unassembled WGS sequence"/>
</dbReference>
<evidence type="ECO:0000256" key="1">
    <source>
        <dbReference type="SAM" id="Phobius"/>
    </source>
</evidence>